<dbReference type="Proteomes" id="UP000018719">
    <property type="component" value="Unassembled WGS sequence"/>
</dbReference>
<sequence>MIKCMLAKAWQPELVEVLFDRISGKKDALSKSTLRSREGKLKFLREELFRNGNSILSKDRYNPCNSMKNSIKRQPIL</sequence>
<gene>
    <name evidence="1" type="ORF">LEP1GSC047_3685</name>
</gene>
<reference evidence="1 2" key="1">
    <citation type="submission" date="2013-05" db="EMBL/GenBank/DDBJ databases">
        <authorList>
            <person name="Harkins D.M."/>
            <person name="Durkin A.S."/>
            <person name="Brinkac L.M."/>
            <person name="Haft D.H."/>
            <person name="Selengut J.D."/>
            <person name="Sanka R."/>
            <person name="DePew J."/>
            <person name="Purushe J."/>
            <person name="Hartskeerl R.A."/>
            <person name="Ahmed A."/>
            <person name="van der Linden H."/>
            <person name="Goris M.G.A."/>
            <person name="Vinetz J.M."/>
            <person name="Sutton G.G."/>
            <person name="Nierman W.C."/>
            <person name="Fouts D.E."/>
        </authorList>
    </citation>
    <scope>NUCLEOTIDE SEQUENCE [LARGE SCALE GENOMIC DNA]</scope>
    <source>
        <strain evidence="1 2">10</strain>
    </source>
</reference>
<dbReference type="AlphaFoldDB" id="V6HEQ7"/>
<dbReference type="EMBL" id="AHMM02000015">
    <property type="protein sequence ID" value="EQA37858.1"/>
    <property type="molecule type" value="Genomic_DNA"/>
</dbReference>
<protein>
    <submittedName>
        <fullName evidence="1">Uncharacterized protein</fullName>
    </submittedName>
</protein>
<organism evidence="1 2">
    <name type="scientific">Leptospira inadai serovar Lyme str. 10</name>
    <dbReference type="NCBI Taxonomy" id="1049790"/>
    <lineage>
        <taxon>Bacteria</taxon>
        <taxon>Pseudomonadati</taxon>
        <taxon>Spirochaetota</taxon>
        <taxon>Spirochaetia</taxon>
        <taxon>Leptospirales</taxon>
        <taxon>Leptospiraceae</taxon>
        <taxon>Leptospira</taxon>
    </lineage>
</organism>
<evidence type="ECO:0000313" key="2">
    <source>
        <dbReference type="Proteomes" id="UP000018719"/>
    </source>
</evidence>
<comment type="caution">
    <text evidence="1">The sequence shown here is derived from an EMBL/GenBank/DDBJ whole genome shotgun (WGS) entry which is preliminary data.</text>
</comment>
<proteinExistence type="predicted"/>
<accession>V6HEQ7</accession>
<name>V6HEQ7_9LEPT</name>
<evidence type="ECO:0000313" key="1">
    <source>
        <dbReference type="EMBL" id="EQA37858.1"/>
    </source>
</evidence>